<dbReference type="PROSITE" id="PS51352">
    <property type="entry name" value="THIOREDOXIN_2"/>
    <property type="match status" value="1"/>
</dbReference>
<dbReference type="AlphaFoldDB" id="R4FKJ3"/>
<dbReference type="EMBL" id="GAHY01001823">
    <property type="protein sequence ID" value="JAA75687.1"/>
    <property type="molecule type" value="mRNA"/>
</dbReference>
<evidence type="ECO:0000256" key="2">
    <source>
        <dbReference type="SAM" id="MobiDB-lite"/>
    </source>
</evidence>
<evidence type="ECO:0000313" key="4">
    <source>
        <dbReference type="EMBL" id="JAA75687.1"/>
    </source>
</evidence>
<reference evidence="4" key="1">
    <citation type="submission" date="2013-04" db="EMBL/GenBank/DDBJ databases">
        <title>An insight into the transcriptome of the digestive tract of the blood sucking bug, Rhodnius prolixus.</title>
        <authorList>
            <person name="Ribeiro J.M.C."/>
            <person name="Genta F.A."/>
            <person name="Sorgine M.H.F."/>
            <person name="Paiva-Silva G.O."/>
            <person name="Majerowicz D."/>
            <person name="Medeiros M."/>
            <person name="Koerich L."/>
            <person name="Terra W.R."/>
            <person name="Ferreira C."/>
            <person name="Pimentel A.C."/>
            <person name="Bisch P.M."/>
            <person name="Diniz M.M.P."/>
            <person name="Nascimento R."/>
            <person name="Salmon D."/>
            <person name="Silber A.M."/>
            <person name="Alves M."/>
            <person name="Oliveira M.F."/>
            <person name="Gondim K.C."/>
            <person name="Silva Neto M.A.C."/>
            <person name="Atella G.C."/>
            <person name="Araujo H."/>
            <person name="Dias F.S."/>
            <person name="Polycarpo C.R."/>
            <person name="Fampa P."/>
            <person name="Melo A.C."/>
            <person name="Tanaka A.S."/>
            <person name="Balczun C."/>
            <person name="Oliveira J.H.M."/>
            <person name="Goncalves R."/>
            <person name="Lazoski C."/>
            <person name="Pereira M.A."/>
            <person name="Rivera-Pomar R."/>
            <person name="Diambra L."/>
            <person name="Schaub G.A."/>
            <person name="Garcia E.S."/>
            <person name="Azambuja P."/>
            <person name="Braz G.R.C."/>
            <person name="Oliveira P.L."/>
        </authorList>
    </citation>
    <scope>NUCLEOTIDE SEQUENCE</scope>
</reference>
<accession>R4FKJ3</accession>
<feature type="region of interest" description="Disordered" evidence="2">
    <location>
        <begin position="144"/>
        <end position="253"/>
    </location>
</feature>
<dbReference type="Gene3D" id="3.40.30.10">
    <property type="entry name" value="Glutaredoxin"/>
    <property type="match status" value="1"/>
</dbReference>
<dbReference type="InterPro" id="IPR036249">
    <property type="entry name" value="Thioredoxin-like_sf"/>
</dbReference>
<proteinExistence type="evidence at transcript level"/>
<dbReference type="CDD" id="cd02947">
    <property type="entry name" value="TRX_family"/>
    <property type="match status" value="1"/>
</dbReference>
<dbReference type="InterPro" id="IPR013766">
    <property type="entry name" value="Thioredoxin_domain"/>
</dbReference>
<dbReference type="PANTHER" id="PTHR46115">
    <property type="entry name" value="THIOREDOXIN-LIKE PROTEIN 1"/>
    <property type="match status" value="1"/>
</dbReference>
<dbReference type="RefSeq" id="XP_073992765.1">
    <property type="nucleotide sequence ID" value="XM_074136664.1"/>
</dbReference>
<protein>
    <submittedName>
        <fullName evidence="4">Putative thioredoxin</fullName>
    </submittedName>
</protein>
<feature type="domain" description="Thioredoxin" evidence="3">
    <location>
        <begin position="1"/>
        <end position="142"/>
    </location>
</feature>
<sequence length="253" mass="28618">MPTEIRSLTELESKINDAGEKLIVLYFGAIWCKPCRVAAPKITELEKEYPDLMILKIDVDGADEITFLFGIEILPSFLFIKETLILYELYGLNVDKLKENTLKYYKVDVKTLKDKTKPYTSVIEAGFKKIKDLKTLLEVAATQGKDENRSSNVEKETTNEVKGNGKPIIQTGREKPNLQTSQSKIVETKTDKSKTNQPQIDKPKTGQTKTKVPKTDKLTNEKKKGLPKTEVPKTGQSKMVQPKTDQLKPDQQK</sequence>
<dbReference type="Pfam" id="PF00085">
    <property type="entry name" value="Thioredoxin"/>
    <property type="match status" value="1"/>
</dbReference>
<keyword evidence="1" id="KW-1015">Disulfide bond</keyword>
<feature type="compositionally biased region" description="Basic and acidic residues" evidence="2">
    <location>
        <begin position="213"/>
        <end position="224"/>
    </location>
</feature>
<evidence type="ECO:0000259" key="3">
    <source>
        <dbReference type="PROSITE" id="PS51352"/>
    </source>
</evidence>
<organism evidence="4">
    <name type="scientific">Rhodnius prolixus</name>
    <name type="common">Triatomid bug</name>
    <dbReference type="NCBI Taxonomy" id="13249"/>
    <lineage>
        <taxon>Eukaryota</taxon>
        <taxon>Metazoa</taxon>
        <taxon>Ecdysozoa</taxon>
        <taxon>Arthropoda</taxon>
        <taxon>Hexapoda</taxon>
        <taxon>Insecta</taxon>
        <taxon>Pterygota</taxon>
        <taxon>Neoptera</taxon>
        <taxon>Paraneoptera</taxon>
        <taxon>Hemiptera</taxon>
        <taxon>Heteroptera</taxon>
        <taxon>Panheteroptera</taxon>
        <taxon>Cimicomorpha</taxon>
        <taxon>Reduviidae</taxon>
        <taxon>Triatominae</taxon>
        <taxon>Rhodnius</taxon>
    </lineage>
</organism>
<evidence type="ECO:0000256" key="1">
    <source>
        <dbReference type="ARBA" id="ARBA00023157"/>
    </source>
</evidence>
<name>R4FKJ3_RHOPR</name>
<dbReference type="SUPFAM" id="SSF52833">
    <property type="entry name" value="Thioredoxin-like"/>
    <property type="match status" value="1"/>
</dbReference>
<dbReference type="VEuPathDB" id="VectorBase:RPRC010298"/>
<dbReference type="GeneID" id="141458542"/>
<feature type="compositionally biased region" description="Basic and acidic residues" evidence="2">
    <location>
        <begin position="144"/>
        <end position="159"/>
    </location>
</feature>
<feature type="compositionally biased region" description="Polar residues" evidence="2">
    <location>
        <begin position="195"/>
        <end position="210"/>
    </location>
</feature>